<evidence type="ECO:0000313" key="2">
    <source>
        <dbReference type="Proteomes" id="UP000019116"/>
    </source>
</evidence>
<evidence type="ECO:0000313" key="1">
    <source>
        <dbReference type="EnsemblPlants" id="TraesCS2D02G439800.1.cds1"/>
    </source>
</evidence>
<protein>
    <submittedName>
        <fullName evidence="1">Uncharacterized protein</fullName>
    </submittedName>
</protein>
<accession>A0A1D5ULL8</accession>
<dbReference type="Gramene" id="TraesJUL2D03G01263600.1">
    <property type="protein sequence ID" value="TraesJUL2D03G01263600.1.CDS1"/>
    <property type="gene ID" value="TraesJUL2D03G01263600"/>
</dbReference>
<dbReference type="Gramene" id="TraesLAC2D03G01207290.1">
    <property type="protein sequence ID" value="TraesLAC2D03G01207290.1.CDS1"/>
    <property type="gene ID" value="TraesLAC2D03G01207290"/>
</dbReference>
<dbReference type="Proteomes" id="UP000019116">
    <property type="component" value="Chromosome 2D"/>
</dbReference>
<dbReference type="Gramene" id="TraesRN2D0101042100.1">
    <property type="protein sequence ID" value="TraesRN2D0101042100.1"/>
    <property type="gene ID" value="TraesRN2D0101042100"/>
</dbReference>
<dbReference type="Gramene" id="TraesARI2D03G01272190.1">
    <property type="protein sequence ID" value="TraesARI2D03G01272190.1.CDS1"/>
    <property type="gene ID" value="TraesARI2D03G01272190"/>
</dbReference>
<dbReference type="Gramene" id="TraesJAG2D03G01261670.1">
    <property type="protein sequence ID" value="TraesJAG2D03G01261670.1.CDS1"/>
    <property type="gene ID" value="TraesJAG2D03G01261670"/>
</dbReference>
<name>A0A1D5ULL8_WHEAT</name>
<dbReference type="Gramene" id="TraesWEE_scaffold_030644_01G000100.1">
    <property type="protein sequence ID" value="TraesWEE_scaffold_030644_01G000100.1"/>
    <property type="gene ID" value="TraesWEE_scaffold_030644_01G000100"/>
</dbReference>
<dbReference type="EnsemblPlants" id="TraesCS2D02G439800.1">
    <property type="protein sequence ID" value="TraesCS2D02G439800.1.cds1"/>
    <property type="gene ID" value="TraesCS2D02G439800"/>
</dbReference>
<dbReference type="Gramene" id="TraesSTA2D03G01244610.1">
    <property type="protein sequence ID" value="TraesSTA2D03G01244610.1.CDS1"/>
    <property type="gene ID" value="TraesSTA2D03G01244610"/>
</dbReference>
<dbReference type="Gramene" id="TraesMAC2D03G01253810.1">
    <property type="protein sequence ID" value="TraesMAC2D03G01253810.1.CDS1"/>
    <property type="gene ID" value="TraesMAC2D03G01253810"/>
</dbReference>
<dbReference type="Gramene" id="TraesROB_scaffold_034567_01G000100.1">
    <property type="protein sequence ID" value="TraesROB_scaffold_034567_01G000100.1"/>
    <property type="gene ID" value="TraesROB_scaffold_034567_01G000100"/>
</dbReference>
<dbReference type="Gramene" id="TraesCLE_scaffold_112274_01G000200.1">
    <property type="protein sequence ID" value="TraesCLE_scaffold_112274_01G000200.1"/>
    <property type="gene ID" value="TraesCLE_scaffold_112274_01G000200"/>
</dbReference>
<dbReference type="Gramene" id="TraesCS2D03G0986400.1">
    <property type="protein sequence ID" value="TraesCS2D03G0986400.1.CDS1"/>
    <property type="gene ID" value="TraesCS2D03G0986400"/>
</dbReference>
<organism evidence="1">
    <name type="scientific">Triticum aestivum</name>
    <name type="common">Wheat</name>
    <dbReference type="NCBI Taxonomy" id="4565"/>
    <lineage>
        <taxon>Eukaryota</taxon>
        <taxon>Viridiplantae</taxon>
        <taxon>Streptophyta</taxon>
        <taxon>Embryophyta</taxon>
        <taxon>Tracheophyta</taxon>
        <taxon>Spermatophyta</taxon>
        <taxon>Magnoliopsida</taxon>
        <taxon>Liliopsida</taxon>
        <taxon>Poales</taxon>
        <taxon>Poaceae</taxon>
        <taxon>BOP clade</taxon>
        <taxon>Pooideae</taxon>
        <taxon>Triticodae</taxon>
        <taxon>Triticeae</taxon>
        <taxon>Triticinae</taxon>
        <taxon>Triticum</taxon>
    </lineage>
</organism>
<dbReference type="Gramene" id="TraesSYM2D03G01271430.1">
    <property type="protein sequence ID" value="TraesSYM2D03G01271430.1.CDS1"/>
    <property type="gene ID" value="TraesSYM2D03G01271430"/>
</dbReference>
<dbReference type="Gramene" id="TraesLDM2D03G01256880.1">
    <property type="protein sequence ID" value="TraesLDM2D03G01256880.1.CDS1"/>
    <property type="gene ID" value="TraesLDM2D03G01256880"/>
</dbReference>
<proteinExistence type="predicted"/>
<dbReference type="Gramene" id="TraesSYM2D03G01271430.2">
    <property type="protein sequence ID" value="TraesSYM2D03G01271430.2.CDS1"/>
    <property type="gene ID" value="TraesSYM2D03G01271430"/>
</dbReference>
<dbReference type="Gramene" id="TraesCS2D02G439800.1">
    <property type="protein sequence ID" value="TraesCS2D02G439800.1.cds1"/>
    <property type="gene ID" value="TraesCS2D02G439800"/>
</dbReference>
<keyword evidence="2" id="KW-1185">Reference proteome</keyword>
<dbReference type="Gramene" id="TraesNOR2D03G01272290.1">
    <property type="protein sequence ID" value="TraesNOR2D03G01272290.1.CDS1"/>
    <property type="gene ID" value="TraesNOR2D03G01272290"/>
</dbReference>
<dbReference type="Gramene" id="TraesRN5A0100734200.1">
    <property type="protein sequence ID" value="TraesRN5A0100734200.1"/>
    <property type="gene ID" value="TraesRN5A0100734200"/>
</dbReference>
<sequence length="109" mass="11540">MAAKVAGGAASLPAAQEASLARHYTAMDISGGEMGEEAEVSSFTTRFASLRVREDRLAKIAASLRLIKEKRGSRPPTYIELAAAVLLKDSVAAALQRRATIVVGRSLLE</sequence>
<reference evidence="1" key="2">
    <citation type="submission" date="2018-10" db="UniProtKB">
        <authorList>
            <consortium name="EnsemblPlants"/>
        </authorList>
    </citation>
    <scope>IDENTIFICATION</scope>
</reference>
<dbReference type="AlphaFoldDB" id="A0A1D5ULL8"/>
<dbReference type="Gramene" id="TraesCAD_scaffold_031929_01G000300.1">
    <property type="protein sequence ID" value="TraesCAD_scaffold_031929_01G000300.1"/>
    <property type="gene ID" value="TraesCAD_scaffold_031929_01G000300"/>
</dbReference>
<reference evidence="1" key="1">
    <citation type="submission" date="2018-08" db="EMBL/GenBank/DDBJ databases">
        <authorList>
            <person name="Rossello M."/>
        </authorList>
    </citation>
    <scope>NUCLEOTIDE SEQUENCE [LARGE SCALE GENOMIC DNA]</scope>
    <source>
        <strain evidence="1">cv. Chinese Spring</strain>
    </source>
</reference>
<dbReference type="OrthoDB" id="678170at2759"/>